<sequence>MEKIILAVIFIAVLSSCGKTAPSPETRPQGKVYDDPQEKEEFLSVLGNTHSHCRYSGDAVQTDENTVERHFQLAKENGYDFYCVTDHSQYDTYTEDAWNHILEASETYTDDEFVAVRGYEHSENNGPGAKGHLNVYNSTSWLNALEEGVDMQFFHDWLSSPENSAVAVSMNHPEIDQYSGFACYNDSARDRITMFEVINGTDIYYDSYKKALSLGWKVSPVAGCDNHAVNAIGKWMPRTGLAVKELTREGIYDAMRNRRTYATSESGLKVIYYVNNHVMGSVFNTSSDELVFDVEVSIPDPGKIGRIEIVNFSDSVVASGTFDSNNVECSLSVPYRKGCYYLKIYNFTSPDPVAYTAPVWIE</sequence>
<evidence type="ECO:0000313" key="2">
    <source>
        <dbReference type="Proteomes" id="UP000810252"/>
    </source>
</evidence>
<protein>
    <submittedName>
        <fullName evidence="1">CehA/McbA family metallohydrolase</fullName>
    </submittedName>
</protein>
<dbReference type="InterPro" id="IPR016195">
    <property type="entry name" value="Pol/histidinol_Pase-like"/>
</dbReference>
<organism evidence="1 2">
    <name type="scientific">Candidatus Cryptobacteroides merdigallinarum</name>
    <dbReference type="NCBI Taxonomy" id="2840770"/>
    <lineage>
        <taxon>Bacteria</taxon>
        <taxon>Pseudomonadati</taxon>
        <taxon>Bacteroidota</taxon>
        <taxon>Bacteroidia</taxon>
        <taxon>Bacteroidales</taxon>
        <taxon>Candidatus Cryptobacteroides</taxon>
    </lineage>
</organism>
<accession>A0A9D9HCM3</accession>
<comment type="caution">
    <text evidence="1">The sequence shown here is derived from an EMBL/GenBank/DDBJ whole genome shotgun (WGS) entry which is preliminary data.</text>
</comment>
<dbReference type="Gene3D" id="3.20.20.140">
    <property type="entry name" value="Metal-dependent hydrolases"/>
    <property type="match status" value="1"/>
</dbReference>
<dbReference type="EMBL" id="JADIMQ010000118">
    <property type="protein sequence ID" value="MBO8449295.1"/>
    <property type="molecule type" value="Genomic_DNA"/>
</dbReference>
<name>A0A9D9HCM3_9BACT</name>
<reference evidence="1" key="1">
    <citation type="submission" date="2020-10" db="EMBL/GenBank/DDBJ databases">
        <authorList>
            <person name="Gilroy R."/>
        </authorList>
    </citation>
    <scope>NUCLEOTIDE SEQUENCE</scope>
    <source>
        <strain evidence="1">20514</strain>
    </source>
</reference>
<evidence type="ECO:0000313" key="1">
    <source>
        <dbReference type="EMBL" id="MBO8449295.1"/>
    </source>
</evidence>
<dbReference type="AlphaFoldDB" id="A0A9D9HCM3"/>
<reference evidence="1" key="2">
    <citation type="journal article" date="2021" name="PeerJ">
        <title>Extensive microbial diversity within the chicken gut microbiome revealed by metagenomics and culture.</title>
        <authorList>
            <person name="Gilroy R."/>
            <person name="Ravi A."/>
            <person name="Getino M."/>
            <person name="Pursley I."/>
            <person name="Horton D.L."/>
            <person name="Alikhan N.F."/>
            <person name="Baker D."/>
            <person name="Gharbi K."/>
            <person name="Hall N."/>
            <person name="Watson M."/>
            <person name="Adriaenssens E.M."/>
            <person name="Foster-Nyarko E."/>
            <person name="Jarju S."/>
            <person name="Secka A."/>
            <person name="Antonio M."/>
            <person name="Oren A."/>
            <person name="Chaudhuri R.R."/>
            <person name="La Ragione R."/>
            <person name="Hildebrand F."/>
            <person name="Pallen M.J."/>
        </authorList>
    </citation>
    <scope>NUCLEOTIDE SEQUENCE</scope>
    <source>
        <strain evidence="1">20514</strain>
    </source>
</reference>
<dbReference type="PROSITE" id="PS51257">
    <property type="entry name" value="PROKAR_LIPOPROTEIN"/>
    <property type="match status" value="1"/>
</dbReference>
<proteinExistence type="predicted"/>
<dbReference type="Proteomes" id="UP000810252">
    <property type="component" value="Unassembled WGS sequence"/>
</dbReference>
<gene>
    <name evidence="1" type="ORF">IAC29_08500</name>
</gene>
<dbReference type="NCBIfam" id="NF038032">
    <property type="entry name" value="CehA_McbA_metalo"/>
    <property type="match status" value="1"/>
</dbReference>
<dbReference type="SUPFAM" id="SSF89550">
    <property type="entry name" value="PHP domain-like"/>
    <property type="match status" value="1"/>
</dbReference>